<proteinExistence type="predicted"/>
<evidence type="ECO:0000256" key="2">
    <source>
        <dbReference type="SAM" id="MobiDB-lite"/>
    </source>
</evidence>
<dbReference type="OrthoDB" id="3265672at2759"/>
<dbReference type="GO" id="GO:0005634">
    <property type="term" value="C:nucleus"/>
    <property type="evidence" value="ECO:0007669"/>
    <property type="project" value="TreeGrafter"/>
</dbReference>
<evidence type="ECO:0000313" key="5">
    <source>
        <dbReference type="Proteomes" id="UP000095149"/>
    </source>
</evidence>
<evidence type="ECO:0000259" key="3">
    <source>
        <dbReference type="PROSITE" id="PS51253"/>
    </source>
</evidence>
<dbReference type="InterPro" id="IPR006600">
    <property type="entry name" value="HTH_CenpB_DNA-bd_dom"/>
</dbReference>
<dbReference type="PANTHER" id="PTHR19303">
    <property type="entry name" value="TRANSPOSON"/>
    <property type="match status" value="1"/>
</dbReference>
<feature type="region of interest" description="Disordered" evidence="2">
    <location>
        <begin position="375"/>
        <end position="406"/>
    </location>
</feature>
<gene>
    <name evidence="4" type="ORF">I350_06866</name>
</gene>
<dbReference type="Proteomes" id="UP000095149">
    <property type="component" value="Unassembled WGS sequence"/>
</dbReference>
<keyword evidence="1" id="KW-0238">DNA-binding</keyword>
<dbReference type="Pfam" id="PF03221">
    <property type="entry name" value="HTH_Tnp_Tc5"/>
    <property type="match status" value="1"/>
</dbReference>
<dbReference type="EMBL" id="MEKH01000011">
    <property type="protein sequence ID" value="ODO00237.1"/>
    <property type="molecule type" value="Genomic_DNA"/>
</dbReference>
<evidence type="ECO:0000256" key="1">
    <source>
        <dbReference type="ARBA" id="ARBA00023125"/>
    </source>
</evidence>
<reference evidence="4 5" key="1">
    <citation type="submission" date="2016-06" db="EMBL/GenBank/DDBJ databases">
        <title>Evolution of pathogenesis and genome organization in the Tremellales.</title>
        <authorList>
            <person name="Cuomo C."/>
            <person name="Litvintseva A."/>
            <person name="Heitman J."/>
            <person name="Chen Y."/>
            <person name="Sun S."/>
            <person name="Springer D."/>
            <person name="Dromer F."/>
            <person name="Young S."/>
            <person name="Zeng Q."/>
            <person name="Chapman S."/>
            <person name="Gujja S."/>
            <person name="Saif S."/>
            <person name="Birren B."/>
        </authorList>
    </citation>
    <scope>NUCLEOTIDE SEQUENCE [LARGE SCALE GENOMIC DNA]</scope>
    <source>
        <strain evidence="4 5">CBS 6273</strain>
    </source>
</reference>
<feature type="domain" description="HTH CENPB-type" evidence="3">
    <location>
        <begin position="75"/>
        <end position="150"/>
    </location>
</feature>
<organism evidence="4 5">
    <name type="scientific">Cryptococcus amylolentus CBS 6273</name>
    <dbReference type="NCBI Taxonomy" id="1296118"/>
    <lineage>
        <taxon>Eukaryota</taxon>
        <taxon>Fungi</taxon>
        <taxon>Dikarya</taxon>
        <taxon>Basidiomycota</taxon>
        <taxon>Agaricomycotina</taxon>
        <taxon>Tremellomycetes</taxon>
        <taxon>Tremellales</taxon>
        <taxon>Cryptococcaceae</taxon>
        <taxon>Cryptococcus</taxon>
    </lineage>
</organism>
<dbReference type="PROSITE" id="PS51253">
    <property type="entry name" value="HTH_CENPB"/>
    <property type="match status" value="1"/>
</dbReference>
<protein>
    <recommendedName>
        <fullName evidence="3">HTH CENPB-type domain-containing protein</fullName>
    </recommendedName>
</protein>
<name>A0A1E3JJD5_9TREE</name>
<evidence type="ECO:0000313" key="4">
    <source>
        <dbReference type="EMBL" id="ODO00237.1"/>
    </source>
</evidence>
<accession>A0A1E3JJD5</accession>
<dbReference type="InterPro" id="IPR050863">
    <property type="entry name" value="CenT-Element_Derived"/>
</dbReference>
<dbReference type="AlphaFoldDB" id="A0A1E3JJD5"/>
<comment type="caution">
    <text evidence="4">The sequence shown here is derived from an EMBL/GenBank/DDBJ whole genome shotgun (WGS) entry which is preliminary data.</text>
</comment>
<dbReference type="GO" id="GO:0003677">
    <property type="term" value="F:DNA binding"/>
    <property type="evidence" value="ECO:0007669"/>
    <property type="project" value="UniProtKB-KW"/>
</dbReference>
<sequence>MVNNDVIEIQPLAESPSPLGRVQQRKGYPTSNRVLEALRAANRQEKPNLAVLSCQYDVPIKRLRNRYKGIPTKHDSKHVNKPLADTEEKILLEWIRLLDGWGTPPTKVLVKFSANQILAWAWDGDAEDAPTVGSNWVDHFLQRTESLHHVEQKSVELARVAALEPKAIAKYFREFEEVRGRYGIQPSDIWNMDEVGFRIGVGGNERVYTTGPKKAAYAPTTTNRQFLTIIEAISAAGKTIPPQVILPGKKIMAAWTENDLPNDTLISCSETGYTNSNLALAWIEHFAKHTEMKTYSLDLHVFQPYKHWHRKVISEAARLGCINFDKTEFMAALHGFQTKAFKSGTIKHAFKMAGLVPYDPCAVLKRLEGYKSRDELLSSDEEDDQSRSSTPSHDTPSAPIPSSPGFIFPTLKTDQELKRMWQKIVPTKGTFIQSQLGMMARNTLDEKTAAAEAREKRKANKCSLVSSYLDSGSCCSQGWAKKQEFEAKQRKGRHLSNKREVYLRKEDGGWRQVLQVIKDIGGWGGKCLGKADGPI</sequence>
<dbReference type="PANTHER" id="PTHR19303:SF74">
    <property type="entry name" value="POGO TRANSPOSABLE ELEMENT WITH KRAB DOMAIN"/>
    <property type="match status" value="1"/>
</dbReference>